<evidence type="ECO:0000259" key="1">
    <source>
        <dbReference type="Pfam" id="PF06568"/>
    </source>
</evidence>
<evidence type="ECO:0000313" key="6">
    <source>
        <dbReference type="Proteomes" id="UP000481876"/>
    </source>
</evidence>
<accession>A0A011T0Y2</accession>
<dbReference type="Proteomes" id="UP000481876">
    <property type="component" value="Unassembled WGS sequence"/>
</dbReference>
<dbReference type="InterPro" id="IPR009506">
    <property type="entry name" value="YjiS-like"/>
</dbReference>
<organism evidence="4 7">
    <name type="scientific">Brucella anthropi</name>
    <name type="common">Ochrobactrum anthropi</name>
    <dbReference type="NCBI Taxonomy" id="529"/>
    <lineage>
        <taxon>Bacteria</taxon>
        <taxon>Pseudomonadati</taxon>
        <taxon>Pseudomonadota</taxon>
        <taxon>Alphaproteobacteria</taxon>
        <taxon>Hyphomicrobiales</taxon>
        <taxon>Brucellaceae</taxon>
        <taxon>Brucella/Ochrobactrum group</taxon>
        <taxon>Brucella</taxon>
    </lineage>
</organism>
<reference evidence="5 6" key="1">
    <citation type="submission" date="2019-09" db="EMBL/GenBank/DDBJ databases">
        <title>Taxonomic organization of the family Brucellaceae based on a phylogenomic approach.</title>
        <authorList>
            <person name="Leclercq S."/>
            <person name="Cloeckaert A."/>
            <person name="Zygmunt M.S."/>
        </authorList>
    </citation>
    <scope>NUCLEOTIDE SEQUENCE [LARGE SCALE GENOMIC DNA]</scope>
    <source>
        <strain evidence="3 5">CCUG 34461</strain>
        <strain evidence="2 6">LMG 3313</strain>
    </source>
</reference>
<name>A0A011T0Y2_BRUAN</name>
<evidence type="ECO:0000313" key="2">
    <source>
        <dbReference type="EMBL" id="KAB2770816.1"/>
    </source>
</evidence>
<evidence type="ECO:0000313" key="7">
    <source>
        <dbReference type="Proteomes" id="UP000642265"/>
    </source>
</evidence>
<feature type="domain" description="YjiS-like" evidence="1">
    <location>
        <begin position="43"/>
        <end position="68"/>
    </location>
</feature>
<dbReference type="RefSeq" id="WP_010660959.1">
    <property type="nucleotide sequence ID" value="NZ_CP008819.1"/>
</dbReference>
<dbReference type="Pfam" id="PF06568">
    <property type="entry name" value="YjiS-like"/>
    <property type="match status" value="1"/>
</dbReference>
<reference evidence="4" key="3">
    <citation type="submission" date="2020-10" db="EMBL/GenBank/DDBJ databases">
        <title>Enrichment of novel Verrucomicrobia, Bacteroidetes and Krumholzibacteria in an oxygen-limited, methane- and iron-fed bioreactor inoculated with Bothnian Sea sediments.</title>
        <authorList>
            <person name="Martins P.D."/>
            <person name="de Jong A."/>
            <person name="Lenstra W.K."/>
            <person name="van Helmond N.A.G.M."/>
            <person name="Slomp C.P."/>
            <person name="Jetten M.S.M."/>
            <person name="Welte C.U."/>
            <person name="Rasigraf O."/>
        </authorList>
    </citation>
    <scope>NUCLEOTIDE SEQUENCE</scope>
    <source>
        <strain evidence="4">MAG47</strain>
    </source>
</reference>
<dbReference type="GeneID" id="61315753"/>
<dbReference type="KEGG" id="oah:DR92_3509"/>
<evidence type="ECO:0000313" key="4">
    <source>
        <dbReference type="EMBL" id="MBE0559485.1"/>
    </source>
</evidence>
<evidence type="ECO:0000313" key="5">
    <source>
        <dbReference type="Proteomes" id="UP000441102"/>
    </source>
</evidence>
<dbReference type="EMBL" id="JACZKO010000004">
    <property type="protein sequence ID" value="MBE0559485.1"/>
    <property type="molecule type" value="Genomic_DNA"/>
</dbReference>
<dbReference type="EMBL" id="WBWS01000008">
    <property type="protein sequence ID" value="KAB2770816.1"/>
    <property type="molecule type" value="Genomic_DNA"/>
</dbReference>
<protein>
    <submittedName>
        <fullName evidence="4">DUF1127 domain-containing protein</fullName>
    </submittedName>
</protein>
<sequence>MTATSKITTTHLPAISGQTSTFVQMVKTVFTSIMRRWTFSNGRRQVLNLSSFDDHMLRDIGLRREDIYTAAHYRGTEDPTRVLSELADARLQIKATRLIC</sequence>
<gene>
    <name evidence="2" type="ORF">F9L04_09275</name>
    <name evidence="3" type="ORF">F9L06_14715</name>
    <name evidence="4" type="ORF">IH622_01435</name>
</gene>
<dbReference type="AlphaFoldDB" id="A0A011T0Y2"/>
<dbReference type="OMA" id="RMEVARH"/>
<dbReference type="Proteomes" id="UP000441102">
    <property type="component" value="Unassembled WGS sequence"/>
</dbReference>
<comment type="caution">
    <text evidence="4">The sequence shown here is derived from an EMBL/GenBank/DDBJ whole genome shotgun (WGS) entry which is preliminary data.</text>
</comment>
<evidence type="ECO:0000313" key="3">
    <source>
        <dbReference type="EMBL" id="KAB2797551.1"/>
    </source>
</evidence>
<dbReference type="Proteomes" id="UP000642265">
    <property type="component" value="Unassembled WGS sequence"/>
</dbReference>
<dbReference type="EMBL" id="WBWX01000004">
    <property type="protein sequence ID" value="KAB2797551.1"/>
    <property type="molecule type" value="Genomic_DNA"/>
</dbReference>
<reference evidence="4" key="2">
    <citation type="submission" date="2020-09" db="EMBL/GenBank/DDBJ databases">
        <authorList>
            <person name="Dalcin Martins P."/>
        </authorList>
    </citation>
    <scope>NUCLEOTIDE SEQUENCE</scope>
    <source>
        <strain evidence="4">MAG47</strain>
    </source>
</reference>
<proteinExistence type="predicted"/>